<dbReference type="PANTHER" id="PTHR32097">
    <property type="entry name" value="CAMP-BINDING PROTEIN 1-RELATED"/>
    <property type="match status" value="1"/>
</dbReference>
<keyword evidence="4" id="KW-1185">Reference proteome</keyword>
<dbReference type="OrthoDB" id="4123258at2"/>
<dbReference type="EMBL" id="CP000612">
    <property type="protein sequence ID" value="ABO48884.1"/>
    <property type="molecule type" value="Genomic_DNA"/>
</dbReference>
<dbReference type="STRING" id="349161.Dred_0336"/>
<dbReference type="eggNOG" id="COG2310">
    <property type="taxonomic scope" value="Bacteria"/>
</dbReference>
<dbReference type="HOGENOM" id="CLU_055120_2_0_9"/>
<dbReference type="RefSeq" id="WP_011876722.1">
    <property type="nucleotide sequence ID" value="NC_009253.1"/>
</dbReference>
<dbReference type="Pfam" id="PF02342">
    <property type="entry name" value="TerD"/>
    <property type="match status" value="1"/>
</dbReference>
<gene>
    <name evidence="3" type="ordered locus">Dred_0336</name>
</gene>
<dbReference type="KEGG" id="drm:Dred_0336"/>
<evidence type="ECO:0000259" key="2">
    <source>
        <dbReference type="Pfam" id="PF02342"/>
    </source>
</evidence>
<name>A4J1D1_DESRM</name>
<dbReference type="Gene3D" id="2.60.60.30">
    <property type="entry name" value="sav2460 like domains"/>
    <property type="match status" value="1"/>
</dbReference>
<protein>
    <submittedName>
        <fullName evidence="3">Stress protein</fullName>
    </submittedName>
</protein>
<proteinExistence type="inferred from homology"/>
<dbReference type="InterPro" id="IPR051324">
    <property type="entry name" value="Stress/Tellurium_Resist"/>
</dbReference>
<dbReference type="Proteomes" id="UP000001556">
    <property type="component" value="Chromosome"/>
</dbReference>
<feature type="domain" description="TerD" evidence="2">
    <location>
        <begin position="1"/>
        <end position="187"/>
    </location>
</feature>
<evidence type="ECO:0000256" key="1">
    <source>
        <dbReference type="ARBA" id="ARBA00008775"/>
    </source>
</evidence>
<comment type="similarity">
    <text evidence="1">Belongs to the CAPAB/TerDEXZ family.</text>
</comment>
<reference evidence="3 4" key="1">
    <citation type="submission" date="2007-03" db="EMBL/GenBank/DDBJ databases">
        <title>Complete sequence of Desulfotomaculum reducens MI-1.</title>
        <authorList>
            <consortium name="US DOE Joint Genome Institute"/>
            <person name="Copeland A."/>
            <person name="Lucas S."/>
            <person name="Lapidus A."/>
            <person name="Barry K."/>
            <person name="Detter J.C."/>
            <person name="Glavina del Rio T."/>
            <person name="Hammon N."/>
            <person name="Israni S."/>
            <person name="Dalin E."/>
            <person name="Tice H."/>
            <person name="Pitluck S."/>
            <person name="Sims D."/>
            <person name="Brettin T."/>
            <person name="Bruce D."/>
            <person name="Han C."/>
            <person name="Tapia R."/>
            <person name="Schmutz J."/>
            <person name="Larimer F."/>
            <person name="Land M."/>
            <person name="Hauser L."/>
            <person name="Kyrpides N."/>
            <person name="Kim E."/>
            <person name="Tebo B.M."/>
            <person name="Richardson P."/>
        </authorList>
    </citation>
    <scope>NUCLEOTIDE SEQUENCE [LARGE SCALE GENOMIC DNA]</scope>
    <source>
        <strain evidence="3 4">MI-1</strain>
    </source>
</reference>
<accession>A4J1D1</accession>
<dbReference type="AlphaFoldDB" id="A4J1D1"/>
<dbReference type="InterPro" id="IPR003325">
    <property type="entry name" value="TerD"/>
</dbReference>
<organism evidence="3 4">
    <name type="scientific">Desulforamulus reducens (strain ATCC BAA-1160 / DSM 100696 / MI-1)</name>
    <name type="common">Desulfotomaculum reducens</name>
    <dbReference type="NCBI Taxonomy" id="349161"/>
    <lineage>
        <taxon>Bacteria</taxon>
        <taxon>Bacillati</taxon>
        <taxon>Bacillota</taxon>
        <taxon>Clostridia</taxon>
        <taxon>Eubacteriales</taxon>
        <taxon>Peptococcaceae</taxon>
        <taxon>Desulforamulus</taxon>
    </lineage>
</organism>
<dbReference type="FunFam" id="2.60.60.30:FF:000001">
    <property type="entry name" value="Tellurium resistance protein TerD"/>
    <property type="match status" value="1"/>
</dbReference>
<evidence type="ECO:0000313" key="4">
    <source>
        <dbReference type="Proteomes" id="UP000001556"/>
    </source>
</evidence>
<dbReference type="CDD" id="cd06974">
    <property type="entry name" value="TerD_like"/>
    <property type="match status" value="1"/>
</dbReference>
<sequence>MAVNLQKGQKVDLTKGRSNLSKVVVGLGWDTNKFDGPDFDLDASAFLLGENGKCASADDFVFYNNLKHVSGSVMHMGDNLTGDGDGDDEQITIDLSKVPAHIHKIAITVTIHMAKERNQNFGLVSNAFVRVVDDSNGSELLRYDLSEDYSIETALVFAELYRHGSEWKFAAVGQGFNEGLQGLVNLYGLA</sequence>
<evidence type="ECO:0000313" key="3">
    <source>
        <dbReference type="EMBL" id="ABO48884.1"/>
    </source>
</evidence>
<dbReference type="PANTHER" id="PTHR32097:SF15">
    <property type="entry name" value="STRESS RESPONSE PROTEIN SCP2"/>
    <property type="match status" value="1"/>
</dbReference>